<dbReference type="CDD" id="cd00462">
    <property type="entry name" value="PTH"/>
    <property type="match status" value="1"/>
</dbReference>
<dbReference type="EMBL" id="CP046996">
    <property type="protein sequence ID" value="QGZ99377.1"/>
    <property type="molecule type" value="Genomic_DNA"/>
</dbReference>
<dbReference type="GO" id="GO:0006515">
    <property type="term" value="P:protein quality control for misfolded or incompletely synthesized proteins"/>
    <property type="evidence" value="ECO:0007669"/>
    <property type="project" value="UniProtKB-UniRule"/>
</dbReference>
<evidence type="ECO:0000256" key="10">
    <source>
        <dbReference type="RuleBase" id="RU004320"/>
    </source>
</evidence>
<dbReference type="GO" id="GO:0000049">
    <property type="term" value="F:tRNA binding"/>
    <property type="evidence" value="ECO:0007669"/>
    <property type="project" value="UniProtKB-UniRule"/>
</dbReference>
<evidence type="ECO:0000313" key="12">
    <source>
        <dbReference type="Proteomes" id="UP000430508"/>
    </source>
</evidence>
<keyword evidence="8" id="KW-0963">Cytoplasm</keyword>
<evidence type="ECO:0000256" key="2">
    <source>
        <dbReference type="ARBA" id="ARBA00022555"/>
    </source>
</evidence>
<evidence type="ECO:0000256" key="4">
    <source>
        <dbReference type="ARBA" id="ARBA00022884"/>
    </source>
</evidence>
<feature type="binding site" evidence="8">
    <location>
        <position position="14"/>
    </location>
    <ligand>
        <name>tRNA</name>
        <dbReference type="ChEBI" id="CHEBI:17843"/>
    </ligand>
</feature>
<feature type="binding site" evidence="8">
    <location>
        <position position="65"/>
    </location>
    <ligand>
        <name>tRNA</name>
        <dbReference type="ChEBI" id="CHEBI:17843"/>
    </ligand>
</feature>
<dbReference type="AlphaFoldDB" id="A0A857DFG2"/>
<dbReference type="Gene3D" id="3.40.50.1470">
    <property type="entry name" value="Peptidyl-tRNA hydrolase"/>
    <property type="match status" value="1"/>
</dbReference>
<dbReference type="FunFam" id="3.40.50.1470:FF:000001">
    <property type="entry name" value="Peptidyl-tRNA hydrolase"/>
    <property type="match status" value="1"/>
</dbReference>
<feature type="active site" description="Proton acceptor" evidence="8">
    <location>
        <position position="19"/>
    </location>
</feature>
<dbReference type="Proteomes" id="UP000430508">
    <property type="component" value="Chromosome"/>
</dbReference>
<accession>A0A857DFG2</accession>
<comment type="subunit">
    <text evidence="8">Monomer.</text>
</comment>
<keyword evidence="2 8" id="KW-0820">tRNA-binding</keyword>
<evidence type="ECO:0000256" key="5">
    <source>
        <dbReference type="ARBA" id="ARBA00038063"/>
    </source>
</evidence>
<dbReference type="GO" id="GO:0004045">
    <property type="term" value="F:peptidyl-tRNA hydrolase activity"/>
    <property type="evidence" value="ECO:0007669"/>
    <property type="project" value="UniProtKB-UniRule"/>
</dbReference>
<evidence type="ECO:0000256" key="7">
    <source>
        <dbReference type="ARBA" id="ARBA00050038"/>
    </source>
</evidence>
<dbReference type="GO" id="GO:0005737">
    <property type="term" value="C:cytoplasm"/>
    <property type="evidence" value="ECO:0007669"/>
    <property type="project" value="UniProtKB-SubCell"/>
</dbReference>
<protein>
    <recommendedName>
        <fullName evidence="7 8">Peptidyl-tRNA hydrolase</fullName>
        <shortName evidence="8">Pth</shortName>
        <ecNumber evidence="1 8">3.1.1.29</ecNumber>
    </recommendedName>
</protein>
<dbReference type="GO" id="GO:0072344">
    <property type="term" value="P:rescue of stalled ribosome"/>
    <property type="evidence" value="ECO:0007669"/>
    <property type="project" value="UniProtKB-UniRule"/>
</dbReference>
<dbReference type="PANTHER" id="PTHR17224">
    <property type="entry name" value="PEPTIDYL-TRNA HYDROLASE"/>
    <property type="match status" value="1"/>
</dbReference>
<dbReference type="InterPro" id="IPR036416">
    <property type="entry name" value="Pept_tRNA_hydro_sf"/>
</dbReference>
<dbReference type="NCBIfam" id="TIGR00447">
    <property type="entry name" value="pth"/>
    <property type="match status" value="1"/>
</dbReference>
<proteinExistence type="inferred from homology"/>
<dbReference type="PROSITE" id="PS01195">
    <property type="entry name" value="PEPT_TRNA_HYDROL_1"/>
    <property type="match status" value="1"/>
</dbReference>
<dbReference type="PROSITE" id="PS01196">
    <property type="entry name" value="PEPT_TRNA_HYDROL_2"/>
    <property type="match status" value="1"/>
</dbReference>
<evidence type="ECO:0000256" key="8">
    <source>
        <dbReference type="HAMAP-Rule" id="MF_00083"/>
    </source>
</evidence>
<dbReference type="HAMAP" id="MF_00083">
    <property type="entry name" value="Pept_tRNA_hydro_bact"/>
    <property type="match status" value="1"/>
</dbReference>
<sequence length="190" mass="21305">MRAVIGLGNPGVKYSETKHNAGFMLLDRIAAQEGLSFRNDFRGKVVEMRNKDERIFFLKPITYMNLSGLAVGELISYYKINTQNILVVHDDMDLPLGRIRLRAKGSAGGHNGLKSIISELGSQDFWRLKIGVGRPKTEFDVVNHVLSTFPKEEKAVLDGTLDRAQRAVGLWIEGRGDEAMNLFNQEKQSL</sequence>
<comment type="catalytic activity">
    <reaction evidence="6 8 9">
        <text>an N-acyl-L-alpha-aminoacyl-tRNA + H2O = an N-acyl-L-amino acid + a tRNA + H(+)</text>
        <dbReference type="Rhea" id="RHEA:54448"/>
        <dbReference type="Rhea" id="RHEA-COMP:10123"/>
        <dbReference type="Rhea" id="RHEA-COMP:13883"/>
        <dbReference type="ChEBI" id="CHEBI:15377"/>
        <dbReference type="ChEBI" id="CHEBI:15378"/>
        <dbReference type="ChEBI" id="CHEBI:59874"/>
        <dbReference type="ChEBI" id="CHEBI:78442"/>
        <dbReference type="ChEBI" id="CHEBI:138191"/>
        <dbReference type="EC" id="3.1.1.29"/>
    </reaction>
</comment>
<keyword evidence="4 8" id="KW-0694">RNA-binding</keyword>
<feature type="binding site" evidence="8">
    <location>
        <position position="111"/>
    </location>
    <ligand>
        <name>tRNA</name>
        <dbReference type="ChEBI" id="CHEBI:17843"/>
    </ligand>
</feature>
<organism evidence="11 12">
    <name type="scientific">Dehalobacter restrictus</name>
    <dbReference type="NCBI Taxonomy" id="55583"/>
    <lineage>
        <taxon>Bacteria</taxon>
        <taxon>Bacillati</taxon>
        <taxon>Bacillota</taxon>
        <taxon>Clostridia</taxon>
        <taxon>Eubacteriales</taxon>
        <taxon>Desulfitobacteriaceae</taxon>
        <taxon>Dehalobacter</taxon>
    </lineage>
</organism>
<dbReference type="EC" id="3.1.1.29" evidence="1 8"/>
<dbReference type="Pfam" id="PF01195">
    <property type="entry name" value="Pept_tRNA_hydro"/>
    <property type="match status" value="1"/>
</dbReference>
<keyword evidence="3 8" id="KW-0378">Hydrolase</keyword>
<comment type="similarity">
    <text evidence="5 8 10">Belongs to the PTH family.</text>
</comment>
<comment type="function">
    <text evidence="8">Catalyzes the release of premature peptidyl moieties from peptidyl-tRNA molecules trapped in stalled 50S ribosomal subunits, and thus maintains levels of free tRNAs and 50S ribosomes.</text>
</comment>
<name>A0A857DFG2_9FIRM</name>
<comment type="subcellular location">
    <subcellularLocation>
        <location evidence="8">Cytoplasm</location>
    </subcellularLocation>
</comment>
<evidence type="ECO:0000256" key="1">
    <source>
        <dbReference type="ARBA" id="ARBA00013260"/>
    </source>
</evidence>
<dbReference type="InterPro" id="IPR018171">
    <property type="entry name" value="Pept_tRNA_hydro_CS"/>
</dbReference>
<reference evidence="11 12" key="1">
    <citation type="submission" date="2019-12" db="EMBL/GenBank/DDBJ databases">
        <title>Sequence classification of anaerobic respiratory reductive dehalogenases: First we see many, then we see few.</title>
        <authorList>
            <person name="Molenda O."/>
            <person name="Puentes Jacome L.A."/>
            <person name="Cao X."/>
            <person name="Nesbo C.L."/>
            <person name="Tang S."/>
            <person name="Morson N."/>
            <person name="Patron J."/>
            <person name="Lomheim L."/>
            <person name="Wishart D.S."/>
            <person name="Edwards E.A."/>
        </authorList>
    </citation>
    <scope>NUCLEOTIDE SEQUENCE [LARGE SCALE GENOMIC DNA]</scope>
    <source>
        <strain evidence="11 12">12DCA</strain>
    </source>
</reference>
<evidence type="ECO:0000313" key="11">
    <source>
        <dbReference type="EMBL" id="QGZ99377.1"/>
    </source>
</evidence>
<dbReference type="SUPFAM" id="SSF53178">
    <property type="entry name" value="Peptidyl-tRNA hydrolase-like"/>
    <property type="match status" value="1"/>
</dbReference>
<evidence type="ECO:0000256" key="6">
    <source>
        <dbReference type="ARBA" id="ARBA00048707"/>
    </source>
</evidence>
<feature type="site" description="Stabilizes the basic form of H active site to accept a proton" evidence="8">
    <location>
        <position position="90"/>
    </location>
</feature>
<dbReference type="InterPro" id="IPR001328">
    <property type="entry name" value="Pept_tRNA_hydro"/>
</dbReference>
<dbReference type="RefSeq" id="WP_025204970.1">
    <property type="nucleotide sequence ID" value="NZ_CP046996.1"/>
</dbReference>
<comment type="function">
    <text evidence="8">Hydrolyzes ribosome-free peptidyl-tRNAs (with 1 or more amino acids incorporated), which drop off the ribosome during protein synthesis, or as a result of ribosome stalling.</text>
</comment>
<evidence type="ECO:0000256" key="3">
    <source>
        <dbReference type="ARBA" id="ARBA00022801"/>
    </source>
</evidence>
<dbReference type="PANTHER" id="PTHR17224:SF1">
    <property type="entry name" value="PEPTIDYL-TRNA HYDROLASE"/>
    <property type="match status" value="1"/>
</dbReference>
<feature type="site" description="Discriminates between blocked and unblocked aminoacyl-tRNA" evidence="8">
    <location>
        <position position="9"/>
    </location>
</feature>
<feature type="binding site" evidence="8">
    <location>
        <position position="63"/>
    </location>
    <ligand>
        <name>tRNA</name>
        <dbReference type="ChEBI" id="CHEBI:17843"/>
    </ligand>
</feature>
<gene>
    <name evidence="8" type="primary">pth</name>
    <name evidence="11" type="ORF">GQ588_01160</name>
</gene>
<evidence type="ECO:0000256" key="9">
    <source>
        <dbReference type="RuleBase" id="RU000673"/>
    </source>
</evidence>